<name>A0ACB9BFQ1_CICIN</name>
<sequence>MGPAEWWATYGSSAPHLQKFAIRVLSLTCSATSCERNWGVFQHLHTKKRNRYPIMTRALMNAGRPIFFSLCEWGDMHPALWGSKFF</sequence>
<proteinExistence type="predicted"/>
<reference evidence="1 2" key="2">
    <citation type="journal article" date="2022" name="Mol. Ecol. Resour.">
        <title>The genomes of chicory, endive, great burdock and yacon provide insights into Asteraceae paleo-polyploidization history and plant inulin production.</title>
        <authorList>
            <person name="Fan W."/>
            <person name="Wang S."/>
            <person name="Wang H."/>
            <person name="Wang A."/>
            <person name="Jiang F."/>
            <person name="Liu H."/>
            <person name="Zhao H."/>
            <person name="Xu D."/>
            <person name="Zhang Y."/>
        </authorList>
    </citation>
    <scope>NUCLEOTIDE SEQUENCE [LARGE SCALE GENOMIC DNA]</scope>
    <source>
        <strain evidence="2">cv. Punajuju</strain>
        <tissue evidence="1">Leaves</tissue>
    </source>
</reference>
<dbReference type="Proteomes" id="UP001055811">
    <property type="component" value="Linkage Group LG06"/>
</dbReference>
<dbReference type="EMBL" id="CM042014">
    <property type="protein sequence ID" value="KAI3720611.1"/>
    <property type="molecule type" value="Genomic_DNA"/>
</dbReference>
<comment type="caution">
    <text evidence="1">The sequence shown here is derived from an EMBL/GenBank/DDBJ whole genome shotgun (WGS) entry which is preliminary data.</text>
</comment>
<organism evidence="1 2">
    <name type="scientific">Cichorium intybus</name>
    <name type="common">Chicory</name>
    <dbReference type="NCBI Taxonomy" id="13427"/>
    <lineage>
        <taxon>Eukaryota</taxon>
        <taxon>Viridiplantae</taxon>
        <taxon>Streptophyta</taxon>
        <taxon>Embryophyta</taxon>
        <taxon>Tracheophyta</taxon>
        <taxon>Spermatophyta</taxon>
        <taxon>Magnoliopsida</taxon>
        <taxon>eudicotyledons</taxon>
        <taxon>Gunneridae</taxon>
        <taxon>Pentapetalae</taxon>
        <taxon>asterids</taxon>
        <taxon>campanulids</taxon>
        <taxon>Asterales</taxon>
        <taxon>Asteraceae</taxon>
        <taxon>Cichorioideae</taxon>
        <taxon>Cichorieae</taxon>
        <taxon>Cichoriinae</taxon>
        <taxon>Cichorium</taxon>
    </lineage>
</organism>
<evidence type="ECO:0000313" key="1">
    <source>
        <dbReference type="EMBL" id="KAI3720611.1"/>
    </source>
</evidence>
<reference evidence="2" key="1">
    <citation type="journal article" date="2022" name="Mol. Ecol. Resour.">
        <title>The genomes of chicory, endive, great burdock and yacon provide insights into Asteraceae palaeo-polyploidization history and plant inulin production.</title>
        <authorList>
            <person name="Fan W."/>
            <person name="Wang S."/>
            <person name="Wang H."/>
            <person name="Wang A."/>
            <person name="Jiang F."/>
            <person name="Liu H."/>
            <person name="Zhao H."/>
            <person name="Xu D."/>
            <person name="Zhang Y."/>
        </authorList>
    </citation>
    <scope>NUCLEOTIDE SEQUENCE [LARGE SCALE GENOMIC DNA]</scope>
    <source>
        <strain evidence="2">cv. Punajuju</strain>
    </source>
</reference>
<protein>
    <submittedName>
        <fullName evidence="1">Uncharacterized protein</fullName>
    </submittedName>
</protein>
<keyword evidence="2" id="KW-1185">Reference proteome</keyword>
<gene>
    <name evidence="1" type="ORF">L2E82_31601</name>
</gene>
<accession>A0ACB9BFQ1</accession>
<evidence type="ECO:0000313" key="2">
    <source>
        <dbReference type="Proteomes" id="UP001055811"/>
    </source>
</evidence>